<name>A0A383C5B9_9ZZZZ</name>
<dbReference type="InterPro" id="IPR000620">
    <property type="entry name" value="EamA_dom"/>
</dbReference>
<evidence type="ECO:0000259" key="2">
    <source>
        <dbReference type="Pfam" id="PF00892"/>
    </source>
</evidence>
<protein>
    <recommendedName>
        <fullName evidence="2">EamA domain-containing protein</fullName>
    </recommendedName>
</protein>
<dbReference type="Pfam" id="PF00892">
    <property type="entry name" value="EamA"/>
    <property type="match status" value="1"/>
</dbReference>
<evidence type="ECO:0000313" key="3">
    <source>
        <dbReference type="EMBL" id="SVE27636.1"/>
    </source>
</evidence>
<organism evidence="3">
    <name type="scientific">marine metagenome</name>
    <dbReference type="NCBI Taxonomy" id="408172"/>
    <lineage>
        <taxon>unclassified sequences</taxon>
        <taxon>metagenomes</taxon>
        <taxon>ecological metagenomes</taxon>
    </lineage>
</organism>
<dbReference type="EMBL" id="UINC01206146">
    <property type="protein sequence ID" value="SVE27636.1"/>
    <property type="molecule type" value="Genomic_DNA"/>
</dbReference>
<keyword evidence="1" id="KW-0812">Transmembrane</keyword>
<keyword evidence="1" id="KW-1133">Transmembrane helix</keyword>
<gene>
    <name evidence="3" type="ORF">METZ01_LOCUS480490</name>
</gene>
<evidence type="ECO:0000256" key="1">
    <source>
        <dbReference type="SAM" id="Phobius"/>
    </source>
</evidence>
<sequence length="68" mass="7446">MSSPSSPDNLRAAIAAALFIFFWASGFIAAKYGFPYAEPFTFLGLRYVVGSTVLVPLCLIWKAAWPKT</sequence>
<reference evidence="3" key="1">
    <citation type="submission" date="2018-05" db="EMBL/GenBank/DDBJ databases">
        <authorList>
            <person name="Lanie J.A."/>
            <person name="Ng W.-L."/>
            <person name="Kazmierczak K.M."/>
            <person name="Andrzejewski T.M."/>
            <person name="Davidsen T.M."/>
            <person name="Wayne K.J."/>
            <person name="Tettelin H."/>
            <person name="Glass J.I."/>
            <person name="Rusch D."/>
            <person name="Podicherti R."/>
            <person name="Tsui H.-C.T."/>
            <person name="Winkler M.E."/>
        </authorList>
    </citation>
    <scope>NUCLEOTIDE SEQUENCE</scope>
</reference>
<feature type="transmembrane region" description="Helical" evidence="1">
    <location>
        <begin position="12"/>
        <end position="34"/>
    </location>
</feature>
<feature type="domain" description="EamA" evidence="2">
    <location>
        <begin position="12"/>
        <end position="60"/>
    </location>
</feature>
<keyword evidence="1" id="KW-0472">Membrane</keyword>
<feature type="non-terminal residue" evidence="3">
    <location>
        <position position="68"/>
    </location>
</feature>
<accession>A0A383C5B9</accession>
<dbReference type="GO" id="GO:0016020">
    <property type="term" value="C:membrane"/>
    <property type="evidence" value="ECO:0007669"/>
    <property type="project" value="InterPro"/>
</dbReference>
<proteinExistence type="predicted"/>
<dbReference type="AlphaFoldDB" id="A0A383C5B9"/>
<feature type="transmembrane region" description="Helical" evidence="1">
    <location>
        <begin position="40"/>
        <end position="61"/>
    </location>
</feature>